<keyword evidence="6" id="KW-0238">DNA-binding</keyword>
<keyword evidence="8" id="KW-0539">Nucleus</keyword>
<evidence type="ECO:0000256" key="8">
    <source>
        <dbReference type="ARBA" id="ARBA00023242"/>
    </source>
</evidence>
<dbReference type="EMBL" id="OV651820">
    <property type="protein sequence ID" value="CAH1114250.1"/>
    <property type="molecule type" value="Genomic_DNA"/>
</dbReference>
<dbReference type="SMART" id="SM01366">
    <property type="entry name" value="c-clamp"/>
    <property type="match status" value="1"/>
</dbReference>
<dbReference type="OrthoDB" id="6765876at2759"/>
<sequence length="453" mass="52527">MLCRLCMVDDNNYQKIEGAICDMLRAVLRKNCIEVNNPVLCSNCVIKLEKAFEFKTTCLRTQKILSLYGGSNNKIVYIRDNKLCLSPKNDSTLKLCRTCLKLIEQGFCSNLLTKYDILEKLTVYIPEMVISENETSLFCYKCSENFRIFSELLNDSNKTESIISNYCIENEVLHADELSLDVLLGKKVEDTQRLTEDTNIMKLLDGNQQLLLDLENDFESTYLNDSTEDSKKRIIKKIIEEDVDLFYKEIPDFDLHDSFSEESGVDSDYGNIFFRPQQRQLLLSDSEEEIQQKRIRESIEEEEISLRSSFETEESSLSPDTLSDRHFYECESQDEGKKDEREVTSPNPFIFFNEYSRNDSQCSCDDNTIETTPQSTTKRKWCEKCKSKTTSGGGDSTPDDDDDEDVATKRPKKDGKKKCRKMYGIEFKDLWCTRCRWKKACSRFGNTKAVSRR</sequence>
<accession>A0A9P0DC87</accession>
<evidence type="ECO:0000256" key="5">
    <source>
        <dbReference type="ARBA" id="ARBA00023015"/>
    </source>
</evidence>
<feature type="region of interest" description="Disordered" evidence="9">
    <location>
        <begin position="303"/>
        <end position="343"/>
    </location>
</feature>
<dbReference type="Proteomes" id="UP001153636">
    <property type="component" value="Chromosome 8"/>
</dbReference>
<dbReference type="SMART" id="SM00868">
    <property type="entry name" value="zf-AD"/>
    <property type="match status" value="2"/>
</dbReference>
<keyword evidence="7" id="KW-0804">Transcription</keyword>
<comment type="subcellular location">
    <subcellularLocation>
        <location evidence="1">Nucleus</location>
    </subcellularLocation>
</comment>
<evidence type="ECO:0000256" key="4">
    <source>
        <dbReference type="ARBA" id="ARBA00022833"/>
    </source>
</evidence>
<keyword evidence="3" id="KW-0863">Zinc-finger</keyword>
<gene>
    <name evidence="11" type="ORF">PSYICH_LOCUS14366</name>
</gene>
<feature type="compositionally biased region" description="Basic and acidic residues" evidence="9">
    <location>
        <begin position="322"/>
        <end position="343"/>
    </location>
</feature>
<organism evidence="11 12">
    <name type="scientific">Psylliodes chrysocephalus</name>
    <dbReference type="NCBI Taxonomy" id="3402493"/>
    <lineage>
        <taxon>Eukaryota</taxon>
        <taxon>Metazoa</taxon>
        <taxon>Ecdysozoa</taxon>
        <taxon>Arthropoda</taxon>
        <taxon>Hexapoda</taxon>
        <taxon>Insecta</taxon>
        <taxon>Pterygota</taxon>
        <taxon>Neoptera</taxon>
        <taxon>Endopterygota</taxon>
        <taxon>Coleoptera</taxon>
        <taxon>Polyphaga</taxon>
        <taxon>Cucujiformia</taxon>
        <taxon>Chrysomeloidea</taxon>
        <taxon>Chrysomelidae</taxon>
        <taxon>Galerucinae</taxon>
        <taxon>Alticini</taxon>
        <taxon>Psylliodes</taxon>
    </lineage>
</organism>
<evidence type="ECO:0000259" key="10">
    <source>
        <dbReference type="SMART" id="SM00868"/>
    </source>
</evidence>
<evidence type="ECO:0000256" key="6">
    <source>
        <dbReference type="ARBA" id="ARBA00023125"/>
    </source>
</evidence>
<dbReference type="GO" id="GO:0003700">
    <property type="term" value="F:DNA-binding transcription factor activity"/>
    <property type="evidence" value="ECO:0007669"/>
    <property type="project" value="TreeGrafter"/>
</dbReference>
<feature type="domain" description="ZAD" evidence="10">
    <location>
        <begin position="2"/>
        <end position="68"/>
    </location>
</feature>
<evidence type="ECO:0000256" key="7">
    <source>
        <dbReference type="ARBA" id="ARBA00023163"/>
    </source>
</evidence>
<proteinExistence type="predicted"/>
<dbReference type="AlphaFoldDB" id="A0A9P0DC87"/>
<evidence type="ECO:0000256" key="3">
    <source>
        <dbReference type="ARBA" id="ARBA00022771"/>
    </source>
</evidence>
<dbReference type="GO" id="GO:0006357">
    <property type="term" value="P:regulation of transcription by RNA polymerase II"/>
    <property type="evidence" value="ECO:0007669"/>
    <property type="project" value="TreeGrafter"/>
</dbReference>
<dbReference type="InterPro" id="IPR012934">
    <property type="entry name" value="Znf_AD"/>
</dbReference>
<evidence type="ECO:0000256" key="2">
    <source>
        <dbReference type="ARBA" id="ARBA00022723"/>
    </source>
</evidence>
<dbReference type="InterPro" id="IPR052253">
    <property type="entry name" value="CR1/CR2-DNA-binding_regulator"/>
</dbReference>
<evidence type="ECO:0000313" key="12">
    <source>
        <dbReference type="Proteomes" id="UP001153636"/>
    </source>
</evidence>
<name>A0A9P0DC87_9CUCU</name>
<evidence type="ECO:0000256" key="1">
    <source>
        <dbReference type="ARBA" id="ARBA00004123"/>
    </source>
</evidence>
<evidence type="ECO:0000256" key="9">
    <source>
        <dbReference type="SAM" id="MobiDB-lite"/>
    </source>
</evidence>
<protein>
    <recommendedName>
        <fullName evidence="10">ZAD domain-containing protein</fullName>
    </recommendedName>
</protein>
<keyword evidence="4" id="KW-0862">Zinc</keyword>
<dbReference type="GO" id="GO:0000978">
    <property type="term" value="F:RNA polymerase II cis-regulatory region sequence-specific DNA binding"/>
    <property type="evidence" value="ECO:0007669"/>
    <property type="project" value="TreeGrafter"/>
</dbReference>
<keyword evidence="2" id="KW-0479">Metal-binding</keyword>
<feature type="domain" description="ZAD" evidence="10">
    <location>
        <begin position="95"/>
        <end position="166"/>
    </location>
</feature>
<evidence type="ECO:0000313" key="11">
    <source>
        <dbReference type="EMBL" id="CAH1114250.1"/>
    </source>
</evidence>
<dbReference type="PANTHER" id="PTHR13006">
    <property type="entry name" value="PAPILLOMAVIRUS REGULATORY FACTOR PRF-1"/>
    <property type="match status" value="1"/>
</dbReference>
<dbReference type="GO" id="GO:0008270">
    <property type="term" value="F:zinc ion binding"/>
    <property type="evidence" value="ECO:0007669"/>
    <property type="project" value="UniProtKB-KW"/>
</dbReference>
<reference evidence="11" key="1">
    <citation type="submission" date="2022-01" db="EMBL/GenBank/DDBJ databases">
        <authorList>
            <person name="King R."/>
        </authorList>
    </citation>
    <scope>NUCLEOTIDE SEQUENCE</scope>
</reference>
<dbReference type="PANTHER" id="PTHR13006:SF9">
    <property type="entry name" value="GLUCOSE TRANSPORTER 4 ENHANCER FACTOR, ISOFORM G"/>
    <property type="match status" value="1"/>
</dbReference>
<keyword evidence="12" id="KW-1185">Reference proteome</keyword>
<feature type="region of interest" description="Disordered" evidence="9">
    <location>
        <begin position="386"/>
        <end position="417"/>
    </location>
</feature>
<dbReference type="GO" id="GO:0005634">
    <property type="term" value="C:nucleus"/>
    <property type="evidence" value="ECO:0007669"/>
    <property type="project" value="UniProtKB-SubCell"/>
</dbReference>
<keyword evidence="5" id="KW-0805">Transcription regulation</keyword>